<name>A0ACC0HJI4_9ERIC</name>
<gene>
    <name evidence="1" type="ORF">LOK49_LG05G01513</name>
</gene>
<dbReference type="EMBL" id="CM045761">
    <property type="protein sequence ID" value="KAI8013159.1"/>
    <property type="molecule type" value="Genomic_DNA"/>
</dbReference>
<protein>
    <submittedName>
        <fullName evidence="1">Uncharacterized protein</fullName>
    </submittedName>
</protein>
<reference evidence="1 2" key="1">
    <citation type="journal article" date="2022" name="Plant J.">
        <title>Chromosome-level genome of Camellia lanceoleosa provides a valuable resource for understanding genome evolution and self-incompatibility.</title>
        <authorList>
            <person name="Gong W."/>
            <person name="Xiao S."/>
            <person name="Wang L."/>
            <person name="Liao Z."/>
            <person name="Chang Y."/>
            <person name="Mo W."/>
            <person name="Hu G."/>
            <person name="Li W."/>
            <person name="Zhao G."/>
            <person name="Zhu H."/>
            <person name="Hu X."/>
            <person name="Ji K."/>
            <person name="Xiang X."/>
            <person name="Song Q."/>
            <person name="Yuan D."/>
            <person name="Jin S."/>
            <person name="Zhang L."/>
        </authorList>
    </citation>
    <scope>NUCLEOTIDE SEQUENCE [LARGE SCALE GENOMIC DNA]</scope>
    <source>
        <strain evidence="1">SQ_2022a</strain>
    </source>
</reference>
<keyword evidence="2" id="KW-1185">Reference proteome</keyword>
<evidence type="ECO:0000313" key="1">
    <source>
        <dbReference type="EMBL" id="KAI8013159.1"/>
    </source>
</evidence>
<evidence type="ECO:0000313" key="2">
    <source>
        <dbReference type="Proteomes" id="UP001060215"/>
    </source>
</evidence>
<organism evidence="1 2">
    <name type="scientific">Camellia lanceoleosa</name>
    <dbReference type="NCBI Taxonomy" id="1840588"/>
    <lineage>
        <taxon>Eukaryota</taxon>
        <taxon>Viridiplantae</taxon>
        <taxon>Streptophyta</taxon>
        <taxon>Embryophyta</taxon>
        <taxon>Tracheophyta</taxon>
        <taxon>Spermatophyta</taxon>
        <taxon>Magnoliopsida</taxon>
        <taxon>eudicotyledons</taxon>
        <taxon>Gunneridae</taxon>
        <taxon>Pentapetalae</taxon>
        <taxon>asterids</taxon>
        <taxon>Ericales</taxon>
        <taxon>Theaceae</taxon>
        <taxon>Camellia</taxon>
    </lineage>
</organism>
<accession>A0ACC0HJI4</accession>
<proteinExistence type="predicted"/>
<sequence length="192" mass="21405">MKTKWGKILEVLKNWPERSIQVIVLTDGERIFGLGDLGSQGMGIPVGKLALYTALGGVRPSVCLPITIDVGTNNEQLLKDEFYVGLRQRRATGKEYADLLHEFMAAVKQNYGEKVLVQFEDFTNHNAFELLEKYGSTHLVFNDDIQRKGEEVASYLNGRCISLVGTMGSEKTTVGKVLSEALAYSFVDRLVR</sequence>
<dbReference type="Proteomes" id="UP001060215">
    <property type="component" value="Chromosome 4"/>
</dbReference>
<comment type="caution">
    <text evidence="1">The sequence shown here is derived from an EMBL/GenBank/DDBJ whole genome shotgun (WGS) entry which is preliminary data.</text>
</comment>